<accession>A0ABV6UW36</accession>
<dbReference type="Pfam" id="PF08681">
    <property type="entry name" value="TacA1"/>
    <property type="match status" value="1"/>
</dbReference>
<keyword evidence="1" id="KW-1277">Toxin-antitoxin system</keyword>
<dbReference type="Proteomes" id="UP001592528">
    <property type="component" value="Unassembled WGS sequence"/>
</dbReference>
<feature type="region of interest" description="Disordered" evidence="2">
    <location>
        <begin position="69"/>
        <end position="105"/>
    </location>
</feature>
<feature type="compositionally biased region" description="Basic and acidic residues" evidence="2">
    <location>
        <begin position="74"/>
        <end position="105"/>
    </location>
</feature>
<organism evidence="3 4">
    <name type="scientific">Streptacidiphilus cavernicola</name>
    <dbReference type="NCBI Taxonomy" id="3342716"/>
    <lineage>
        <taxon>Bacteria</taxon>
        <taxon>Bacillati</taxon>
        <taxon>Actinomycetota</taxon>
        <taxon>Actinomycetes</taxon>
        <taxon>Kitasatosporales</taxon>
        <taxon>Streptomycetaceae</taxon>
        <taxon>Streptacidiphilus</taxon>
    </lineage>
</organism>
<dbReference type="Gene3D" id="1.20.5.780">
    <property type="entry name" value="Single helix bin"/>
    <property type="match status" value="1"/>
</dbReference>
<comment type="caution">
    <text evidence="3">The sequence shown here is derived from an EMBL/GenBank/DDBJ whole genome shotgun (WGS) entry which is preliminary data.</text>
</comment>
<evidence type="ECO:0000256" key="2">
    <source>
        <dbReference type="SAM" id="MobiDB-lite"/>
    </source>
</evidence>
<dbReference type="RefSeq" id="WP_030266753.1">
    <property type="nucleotide sequence ID" value="NZ_JBHEZZ010000023.1"/>
</dbReference>
<evidence type="ECO:0000313" key="4">
    <source>
        <dbReference type="Proteomes" id="UP001592528"/>
    </source>
</evidence>
<evidence type="ECO:0000313" key="3">
    <source>
        <dbReference type="EMBL" id="MFC1405678.1"/>
    </source>
</evidence>
<sequence length="105" mass="11499">MADDKGSKALNLRFKDAQQHQAITHAARAAGVSVQDYILEAALRRALAVQDRFVQAALDAHRITADAFADLDPQDSRPDTELRSREHAASRSLHTDADHRRGSAA</sequence>
<keyword evidence="4" id="KW-1185">Reference proteome</keyword>
<dbReference type="EMBL" id="JBHEZZ010000023">
    <property type="protein sequence ID" value="MFC1405678.1"/>
    <property type="molecule type" value="Genomic_DNA"/>
</dbReference>
<dbReference type="InterPro" id="IPR014795">
    <property type="entry name" value="TacA_1-like"/>
</dbReference>
<evidence type="ECO:0000256" key="1">
    <source>
        <dbReference type="ARBA" id="ARBA00022649"/>
    </source>
</evidence>
<gene>
    <name evidence="3" type="ORF">ACEZDJ_30755</name>
</gene>
<protein>
    <submittedName>
        <fullName evidence="3">DUF1778 domain-containing protein</fullName>
    </submittedName>
</protein>
<reference evidence="3 4" key="1">
    <citation type="submission" date="2024-09" db="EMBL/GenBank/DDBJ databases">
        <authorList>
            <person name="Lee S.D."/>
        </authorList>
    </citation>
    <scope>NUCLEOTIDE SEQUENCE [LARGE SCALE GENOMIC DNA]</scope>
    <source>
        <strain evidence="3 4">N1-5</strain>
    </source>
</reference>
<proteinExistence type="predicted"/>
<name>A0ABV6UW36_9ACTN</name>